<dbReference type="InterPro" id="IPR001353">
    <property type="entry name" value="Proteasome_sua/b"/>
</dbReference>
<dbReference type="EMBL" id="CP003526">
    <property type="protein sequence ID" value="AFN83649.1"/>
    <property type="molecule type" value="Genomic_DNA"/>
</dbReference>
<accession>I7APA8</accession>
<dbReference type="GO" id="GO:0051603">
    <property type="term" value="P:proteolysis involved in protein catabolic process"/>
    <property type="evidence" value="ECO:0007669"/>
    <property type="project" value="InterPro"/>
</dbReference>
<dbReference type="Gene3D" id="3.60.20.10">
    <property type="entry name" value="Glutamine Phosphoribosylpyrophosphate, subunit 1, domain 1"/>
    <property type="match status" value="1"/>
</dbReference>
<organism evidence="3 4">
    <name type="scientific">Encephalitozoon romaleae (strain SJ-2008)</name>
    <name type="common">Microsporidian parasite</name>
    <dbReference type="NCBI Taxonomy" id="1178016"/>
    <lineage>
        <taxon>Eukaryota</taxon>
        <taxon>Fungi</taxon>
        <taxon>Fungi incertae sedis</taxon>
        <taxon>Microsporidia</taxon>
        <taxon>Unikaryonidae</taxon>
        <taxon>Encephalitozoon</taxon>
    </lineage>
</organism>
<keyword evidence="1 2" id="KW-0647">Proteasome</keyword>
<dbReference type="VEuPathDB" id="MicrosporidiaDB:EROM_090320"/>
<dbReference type="PROSITE" id="PS51475">
    <property type="entry name" value="PROTEASOME_ALPHA_2"/>
    <property type="match status" value="1"/>
</dbReference>
<comment type="similarity">
    <text evidence="2">Belongs to the peptidase T1A family.</text>
</comment>
<dbReference type="InterPro" id="IPR029055">
    <property type="entry name" value="Ntn_hydrolases_N"/>
</dbReference>
<dbReference type="RefSeq" id="XP_009265146.1">
    <property type="nucleotide sequence ID" value="XM_009266871.1"/>
</dbReference>
<dbReference type="KEGG" id="ero:EROM_090320"/>
<dbReference type="PANTHER" id="PTHR11599">
    <property type="entry name" value="PROTEASOME SUBUNIT ALPHA/BETA"/>
    <property type="match status" value="1"/>
</dbReference>
<dbReference type="Pfam" id="PF00227">
    <property type="entry name" value="Proteasome"/>
    <property type="match status" value="1"/>
</dbReference>
<dbReference type="SUPFAM" id="SSF56235">
    <property type="entry name" value="N-terminal nucleophile aminohydrolases (Ntn hydrolases)"/>
    <property type="match status" value="1"/>
</dbReference>
<evidence type="ECO:0000313" key="3">
    <source>
        <dbReference type="EMBL" id="AFN83649.1"/>
    </source>
</evidence>
<dbReference type="Proteomes" id="UP000010094">
    <property type="component" value="Chromosome IXa"/>
</dbReference>
<reference evidence="3" key="1">
    <citation type="journal article" date="2012" name="Proc. Natl. Acad. Sci. U.S.A.">
        <title>Gain and loss of multiple functionally related, horizontally transferred genes in the reduced genomes of two microsporidian parasites.</title>
        <authorList>
            <person name="Pombert J.-F."/>
            <person name="Selman M."/>
            <person name="Burki F."/>
            <person name="Bardell F.T."/>
            <person name="Farinelli L."/>
            <person name="Solter L.F."/>
            <person name="Whitman D.W."/>
            <person name="Weiss L.M."/>
            <person name="Corradi N."/>
            <person name="Keeling P.J."/>
        </authorList>
    </citation>
    <scope>NUCLEOTIDE SEQUENCE [LARGE SCALE GENOMIC DNA]</scope>
    <source>
        <strain evidence="3">SJ-2008</strain>
    </source>
</reference>
<evidence type="ECO:0000256" key="2">
    <source>
        <dbReference type="PROSITE-ProRule" id="PRU00808"/>
    </source>
</evidence>
<dbReference type="InterPro" id="IPR050115">
    <property type="entry name" value="Proteasome_alpha"/>
</dbReference>
<sequence length="242" mass="27198">MSNLDFCTIYTTTGQIDQLTYAQKAADSGDTCIGMKSRHGVVLLAEKPKISPLYVAESDEKIRKAGNSVAVACTGLISDAFYVGYAIKDHVFHHKENFNEDPTPEIMKVYLNDIFHYFTRSISLRVLGVNSLTSVYKEGRFSLLHTDCSGKTLFYKAACIGRGTRRIKTELEKLDIDNMTIEEMVDAGVKVLYMAHDPSKDKEFDIEIGVVSTETGGKMRKLRNSEIQVFVDKYKHITVDED</sequence>
<dbReference type="InterPro" id="IPR023332">
    <property type="entry name" value="Proteasome_alpha-type"/>
</dbReference>
<dbReference type="HOGENOM" id="CLU_035750_0_0_1"/>
<name>I7APA8_ENCRO</name>
<dbReference type="GeneID" id="20521970"/>
<protein>
    <submittedName>
        <fullName evidence="3">Proteasome regulatory subunit alpha-3</fullName>
    </submittedName>
</protein>
<keyword evidence="4" id="KW-1185">Reference proteome</keyword>
<dbReference type="OrthoDB" id="40134at2759"/>
<gene>
    <name evidence="3" type="ordered locus">EROM_090320</name>
</gene>
<proteinExistence type="inferred from homology"/>
<evidence type="ECO:0000256" key="1">
    <source>
        <dbReference type="ARBA" id="ARBA00022942"/>
    </source>
</evidence>
<dbReference type="GO" id="GO:0019773">
    <property type="term" value="C:proteasome core complex, alpha-subunit complex"/>
    <property type="evidence" value="ECO:0007669"/>
    <property type="project" value="UniProtKB-UniRule"/>
</dbReference>
<evidence type="ECO:0000313" key="4">
    <source>
        <dbReference type="Proteomes" id="UP000010094"/>
    </source>
</evidence>
<dbReference type="AlphaFoldDB" id="I7APA8"/>